<evidence type="ECO:0000313" key="3">
    <source>
        <dbReference type="Proteomes" id="UP000499080"/>
    </source>
</evidence>
<dbReference type="EMBL" id="BGPR01252446">
    <property type="protein sequence ID" value="GBM46387.1"/>
    <property type="molecule type" value="Genomic_DNA"/>
</dbReference>
<keyword evidence="3" id="KW-1185">Reference proteome</keyword>
<comment type="caution">
    <text evidence="1">The sequence shown here is derived from an EMBL/GenBank/DDBJ whole genome shotgun (WGS) entry which is preliminary data.</text>
</comment>
<protein>
    <submittedName>
        <fullName evidence="1">Uncharacterized protein</fullName>
    </submittedName>
</protein>
<evidence type="ECO:0000313" key="2">
    <source>
        <dbReference type="EMBL" id="GBM46387.1"/>
    </source>
</evidence>
<gene>
    <name evidence="2" type="ORF">AVEN_14668_1</name>
    <name evidence="1" type="ORF">AVEN_89507_1</name>
</gene>
<dbReference type="EMBL" id="BGPR01251555">
    <property type="protein sequence ID" value="GBM43701.1"/>
    <property type="molecule type" value="Genomic_DNA"/>
</dbReference>
<evidence type="ECO:0000313" key="1">
    <source>
        <dbReference type="EMBL" id="GBM43701.1"/>
    </source>
</evidence>
<dbReference type="AlphaFoldDB" id="A0A4Y2FRC9"/>
<dbReference type="Proteomes" id="UP000499080">
    <property type="component" value="Unassembled WGS sequence"/>
</dbReference>
<sequence>VEKEWNERSHDEFVQVQVKVSGSMEADLVTQSRASRAERQKEKCRFYAIRITNEEIEMDWIHVNERHFPGFSFVVSSFVYARVQDKLAPKSYRRSKVLEEYFHES</sequence>
<accession>A0A4Y2FRC9</accession>
<proteinExistence type="predicted"/>
<feature type="non-terminal residue" evidence="1">
    <location>
        <position position="1"/>
    </location>
</feature>
<name>A0A4Y2FRC9_ARAVE</name>
<reference evidence="1 3" key="1">
    <citation type="journal article" date="2019" name="Sci. Rep.">
        <title>Orb-weaving spider Araneus ventricosus genome elucidates the spidroin gene catalogue.</title>
        <authorList>
            <person name="Kono N."/>
            <person name="Nakamura H."/>
            <person name="Ohtoshi R."/>
            <person name="Moran D.A.P."/>
            <person name="Shinohara A."/>
            <person name="Yoshida Y."/>
            <person name="Fujiwara M."/>
            <person name="Mori M."/>
            <person name="Tomita M."/>
            <person name="Arakawa K."/>
        </authorList>
    </citation>
    <scope>NUCLEOTIDE SEQUENCE [LARGE SCALE GENOMIC DNA]</scope>
</reference>
<organism evidence="1 3">
    <name type="scientific">Araneus ventricosus</name>
    <name type="common">Orbweaver spider</name>
    <name type="synonym">Epeira ventricosa</name>
    <dbReference type="NCBI Taxonomy" id="182803"/>
    <lineage>
        <taxon>Eukaryota</taxon>
        <taxon>Metazoa</taxon>
        <taxon>Ecdysozoa</taxon>
        <taxon>Arthropoda</taxon>
        <taxon>Chelicerata</taxon>
        <taxon>Arachnida</taxon>
        <taxon>Araneae</taxon>
        <taxon>Araneomorphae</taxon>
        <taxon>Entelegynae</taxon>
        <taxon>Araneoidea</taxon>
        <taxon>Araneidae</taxon>
        <taxon>Araneus</taxon>
    </lineage>
</organism>